<keyword evidence="2" id="KW-0472">Membrane</keyword>
<dbReference type="GO" id="GO:0046027">
    <property type="term" value="F:phospholipid:diacylglycerol acyltransferase activity"/>
    <property type="evidence" value="ECO:0007669"/>
    <property type="project" value="EnsemblFungi"/>
</dbReference>
<keyword evidence="3" id="KW-0808">Transferase</keyword>
<dbReference type="KEGG" id="slb:AWJ20_3581"/>
<reference evidence="3 4" key="1">
    <citation type="submission" date="2016-02" db="EMBL/GenBank/DDBJ databases">
        <title>Complete genome sequence and transcriptome regulation of the pentose utilising yeast Sugiyamaella lignohabitans.</title>
        <authorList>
            <person name="Bellasio M."/>
            <person name="Peymann A."/>
            <person name="Valli M."/>
            <person name="Sipitzky M."/>
            <person name="Graf A."/>
            <person name="Sauer M."/>
            <person name="Marx H."/>
            <person name="Mattanovich D."/>
        </authorList>
    </citation>
    <scope>NUCLEOTIDE SEQUENCE [LARGE SCALE GENOMIC DNA]</scope>
    <source>
        <strain evidence="3 4">CBS 10342</strain>
    </source>
</reference>
<dbReference type="PANTHER" id="PTHR11440">
    <property type="entry name" value="LECITHIN-CHOLESTEROL ACYLTRANSFERASE-RELATED"/>
    <property type="match status" value="1"/>
</dbReference>
<name>A0A161HNX9_9ASCO</name>
<accession>A0A161HNX9</accession>
<dbReference type="Pfam" id="PF02450">
    <property type="entry name" value="LCAT"/>
    <property type="match status" value="1"/>
</dbReference>
<feature type="compositionally biased region" description="Basic residues" evidence="1">
    <location>
        <begin position="67"/>
        <end position="88"/>
    </location>
</feature>
<dbReference type="RefSeq" id="XP_018738414.1">
    <property type="nucleotide sequence ID" value="XM_018880611.1"/>
</dbReference>
<dbReference type="GO" id="GO:0140042">
    <property type="term" value="P:lipid droplet formation"/>
    <property type="evidence" value="ECO:0007669"/>
    <property type="project" value="EnsemblFungi"/>
</dbReference>
<keyword evidence="2" id="KW-0812">Transmembrane</keyword>
<evidence type="ECO:0000313" key="3">
    <source>
        <dbReference type="EMBL" id="ANB15937.1"/>
    </source>
</evidence>
<sequence>MAVRHRTKGNEADSGDDNGQSPEIINGNVTSVDDSNGRSTGIKHSESTGDAESANNLVEIEKSGDSHRHHHKRQHSHHHVHHDKKRSTKQWALTHSKRFMFVLGTLLGVCIAGYMAQSQELVSMDLLTDLSIDQWISDFKDMLPANVLKEASHIGKDNHAALSESFAVGTQLKKEGLSNKHPVVLIPGVISTGLESWGLEGTDECPSQPNFRKRLWGSWHMLRSMLLDTNCWLKHVMLDPETGLDPPNFKLRAAQGMEAADFFVAGYWIWNKILENLAALGYDVNTMTVASYDWRLAYSDLERRDRYFSKLKSTIEDSLAISGEKTVIAGHSMGSQIIFYFLKWVEAEGYGNGGPTWVNDHIKAYVDISGSVLGTPKAVVALLSGEMKDTVQLNALAVYGLEKFFCRRERADLLRTFGGIASMLPKGGDDIWGTLEFAPDDAASLQGLDESVLSSENNPEDAVSYGNFIRFKNPMSELSSRNLTISDSIEYLYSQTPDWFSKRTKKNYSHGVAKTRAEVEENEKDPSKWINPLEVALPNAPDMRIYCFYGIGIPTERSYYYQEEVDKSLTNLNISIVGNDKRAVVMGQGDGTVSLITHSMCHRWKEENSKFNPGGSQVKVVEMLHQPDKFDIRGGAKTAEHVDILGRTELNDLVLRVAAGDGDSIEEHIESNINDWVWNIDLGTN</sequence>
<dbReference type="AlphaFoldDB" id="A0A161HNX9"/>
<gene>
    <name evidence="3" type="primary">LRO1</name>
    <name evidence="3" type="ORF">AWJ20_3581</name>
</gene>
<dbReference type="GO" id="GO:0019432">
    <property type="term" value="P:triglyceride biosynthetic process"/>
    <property type="evidence" value="ECO:0007669"/>
    <property type="project" value="EnsemblFungi"/>
</dbReference>
<dbReference type="InterPro" id="IPR029058">
    <property type="entry name" value="AB_hydrolase_fold"/>
</dbReference>
<dbReference type="EMBL" id="CP014503">
    <property type="protein sequence ID" value="ANB15937.1"/>
    <property type="molecule type" value="Genomic_DNA"/>
</dbReference>
<dbReference type="OrthoDB" id="190846at2759"/>
<protein>
    <submittedName>
        <fullName evidence="3">Phospholipid:diacylglycerol acyltransferase</fullName>
    </submittedName>
</protein>
<keyword evidence="2" id="KW-1133">Transmembrane helix</keyword>
<feature type="compositionally biased region" description="Polar residues" evidence="1">
    <location>
        <begin position="17"/>
        <end position="39"/>
    </location>
</feature>
<dbReference type="GO" id="GO:0032541">
    <property type="term" value="C:cortical endoplasmic reticulum"/>
    <property type="evidence" value="ECO:0007669"/>
    <property type="project" value="EnsemblFungi"/>
</dbReference>
<evidence type="ECO:0000313" key="4">
    <source>
        <dbReference type="Proteomes" id="UP000189580"/>
    </source>
</evidence>
<organism evidence="3 4">
    <name type="scientific">Sugiyamaella lignohabitans</name>
    <dbReference type="NCBI Taxonomy" id="796027"/>
    <lineage>
        <taxon>Eukaryota</taxon>
        <taxon>Fungi</taxon>
        <taxon>Dikarya</taxon>
        <taxon>Ascomycota</taxon>
        <taxon>Saccharomycotina</taxon>
        <taxon>Dipodascomycetes</taxon>
        <taxon>Dipodascales</taxon>
        <taxon>Trichomonascaceae</taxon>
        <taxon>Sugiyamaella</taxon>
    </lineage>
</organism>
<evidence type="ECO:0000256" key="2">
    <source>
        <dbReference type="SAM" id="Phobius"/>
    </source>
</evidence>
<evidence type="ECO:0000256" key="1">
    <source>
        <dbReference type="SAM" id="MobiDB-lite"/>
    </source>
</evidence>
<dbReference type="GO" id="GO:0008374">
    <property type="term" value="F:O-acyltransferase activity"/>
    <property type="evidence" value="ECO:0007669"/>
    <property type="project" value="InterPro"/>
</dbReference>
<keyword evidence="4" id="KW-1185">Reference proteome</keyword>
<dbReference type="Gene3D" id="3.40.50.1820">
    <property type="entry name" value="alpha/beta hydrolase"/>
    <property type="match status" value="1"/>
</dbReference>
<proteinExistence type="predicted"/>
<dbReference type="Proteomes" id="UP000189580">
    <property type="component" value="Chromosome b"/>
</dbReference>
<feature type="transmembrane region" description="Helical" evidence="2">
    <location>
        <begin position="99"/>
        <end position="116"/>
    </location>
</feature>
<feature type="region of interest" description="Disordered" evidence="1">
    <location>
        <begin position="1"/>
        <end position="89"/>
    </location>
</feature>
<dbReference type="InterPro" id="IPR003386">
    <property type="entry name" value="LACT/PDAT_acylTrfase"/>
</dbReference>
<dbReference type="SUPFAM" id="SSF53474">
    <property type="entry name" value="alpha/beta-Hydrolases"/>
    <property type="match status" value="1"/>
</dbReference>
<dbReference type="GeneID" id="30035619"/>
<dbReference type="GO" id="GO:0097038">
    <property type="term" value="C:perinuclear endoplasmic reticulum"/>
    <property type="evidence" value="ECO:0007669"/>
    <property type="project" value="EnsemblFungi"/>
</dbReference>
<keyword evidence="3" id="KW-0012">Acyltransferase</keyword>